<evidence type="ECO:0000259" key="1">
    <source>
        <dbReference type="Pfam" id="PF02464"/>
    </source>
</evidence>
<dbReference type="AlphaFoldDB" id="A0A1W1C1T0"/>
<dbReference type="Gene3D" id="3.90.950.20">
    <property type="entry name" value="CinA-like"/>
    <property type="match status" value="1"/>
</dbReference>
<gene>
    <name evidence="2" type="ORF">MNB_SV-8-1063</name>
</gene>
<proteinExistence type="predicted"/>
<evidence type="ECO:0000313" key="2">
    <source>
        <dbReference type="EMBL" id="SFV59723.1"/>
    </source>
</evidence>
<name>A0A1W1C1T0_9ZZZZ</name>
<feature type="domain" description="CinA C-terminal" evidence="1">
    <location>
        <begin position="8"/>
        <end position="157"/>
    </location>
</feature>
<dbReference type="SUPFAM" id="SSF142433">
    <property type="entry name" value="CinA-like"/>
    <property type="match status" value="1"/>
</dbReference>
<sequence length="160" mass="17349">MKINYQNIKKIIKKLASQNQTISFAESCTGGRIAVSFTSVSGASAVLNGSVVTYSNEIKHQWLGVESKVLEKEGAVSKACVSQMLDGIQKMAQSDYAIAVSGIAGPTGGTKLKPVGTVYIGFLTPQDKEIIHCHFEGDREEVQERSVRFAIEKLSQIIKI</sequence>
<dbReference type="NCBIfam" id="TIGR00199">
    <property type="entry name" value="PncC_domain"/>
    <property type="match status" value="1"/>
</dbReference>
<dbReference type="InterPro" id="IPR036653">
    <property type="entry name" value="CinA-like_C"/>
</dbReference>
<dbReference type="EMBL" id="FPHD01000052">
    <property type="protein sequence ID" value="SFV59723.1"/>
    <property type="molecule type" value="Genomic_DNA"/>
</dbReference>
<accession>A0A1W1C1T0</accession>
<organism evidence="2">
    <name type="scientific">hydrothermal vent metagenome</name>
    <dbReference type="NCBI Taxonomy" id="652676"/>
    <lineage>
        <taxon>unclassified sequences</taxon>
        <taxon>metagenomes</taxon>
        <taxon>ecological metagenomes</taxon>
    </lineage>
</organism>
<dbReference type="InterPro" id="IPR008136">
    <property type="entry name" value="CinA_C"/>
</dbReference>
<protein>
    <submittedName>
        <fullName evidence="2">Hypothetical domain / C-terminal domain of CinA type S</fullName>
    </submittedName>
</protein>
<dbReference type="Pfam" id="PF02464">
    <property type="entry name" value="CinA"/>
    <property type="match status" value="1"/>
</dbReference>
<reference evidence="2" key="1">
    <citation type="submission" date="2016-10" db="EMBL/GenBank/DDBJ databases">
        <authorList>
            <person name="de Groot N.N."/>
        </authorList>
    </citation>
    <scope>NUCLEOTIDE SEQUENCE</scope>
</reference>